<dbReference type="InterPro" id="IPR038718">
    <property type="entry name" value="SNF2-like_sf"/>
</dbReference>
<dbReference type="PANTHER" id="PTHR45623:SF57">
    <property type="entry name" value="HELICASE C-TERMINAL DOMAIN-CONTAINING PROTEIN"/>
    <property type="match status" value="1"/>
</dbReference>
<accession>A0A835B3M4</accession>
<evidence type="ECO:0000256" key="1">
    <source>
        <dbReference type="ARBA" id="ARBA00023242"/>
    </source>
</evidence>
<dbReference type="PANTHER" id="PTHR45623">
    <property type="entry name" value="CHROMODOMAIN-HELICASE-DNA-BINDING PROTEIN 3-RELATED-RELATED"/>
    <property type="match status" value="1"/>
</dbReference>
<keyword evidence="4" id="KW-1185">Reference proteome</keyword>
<evidence type="ECO:0000256" key="2">
    <source>
        <dbReference type="SAM" id="MobiDB-lite"/>
    </source>
</evidence>
<feature type="compositionally biased region" description="Low complexity" evidence="2">
    <location>
        <begin position="995"/>
        <end position="1008"/>
    </location>
</feature>
<protein>
    <submittedName>
        <fullName evidence="3">Uncharacterized protein</fullName>
    </submittedName>
</protein>
<dbReference type="GO" id="GO:0003677">
    <property type="term" value="F:DNA binding"/>
    <property type="evidence" value="ECO:0007669"/>
    <property type="project" value="TreeGrafter"/>
</dbReference>
<feature type="region of interest" description="Disordered" evidence="2">
    <location>
        <begin position="959"/>
        <end position="1017"/>
    </location>
</feature>
<feature type="region of interest" description="Disordered" evidence="2">
    <location>
        <begin position="1353"/>
        <end position="1381"/>
    </location>
</feature>
<feature type="compositionally biased region" description="Polar residues" evidence="2">
    <location>
        <begin position="627"/>
        <end position="654"/>
    </location>
</feature>
<feature type="compositionally biased region" description="Low complexity" evidence="2">
    <location>
        <begin position="26"/>
        <end position="52"/>
    </location>
</feature>
<feature type="compositionally biased region" description="Polar residues" evidence="2">
    <location>
        <begin position="681"/>
        <end position="696"/>
    </location>
</feature>
<dbReference type="EMBL" id="JACEFO010002082">
    <property type="protein sequence ID" value="KAF8685840.1"/>
    <property type="molecule type" value="Genomic_DNA"/>
</dbReference>
<dbReference type="GO" id="GO:0042393">
    <property type="term" value="F:histone binding"/>
    <property type="evidence" value="ECO:0007669"/>
    <property type="project" value="TreeGrafter"/>
</dbReference>
<dbReference type="Proteomes" id="UP000636709">
    <property type="component" value="Unassembled WGS sequence"/>
</dbReference>
<name>A0A835B3M4_9POAL</name>
<gene>
    <name evidence="3" type="ORF">HU200_043751</name>
</gene>
<feature type="region of interest" description="Disordered" evidence="2">
    <location>
        <begin position="761"/>
        <end position="785"/>
    </location>
</feature>
<dbReference type="OrthoDB" id="695898at2759"/>
<feature type="region of interest" description="Disordered" evidence="2">
    <location>
        <begin position="603"/>
        <end position="696"/>
    </location>
</feature>
<dbReference type="Gene3D" id="3.40.50.300">
    <property type="entry name" value="P-loop containing nucleotide triphosphate hydrolases"/>
    <property type="match status" value="1"/>
</dbReference>
<keyword evidence="1" id="KW-0539">Nucleus</keyword>
<dbReference type="InterPro" id="IPR027417">
    <property type="entry name" value="P-loop_NTPase"/>
</dbReference>
<feature type="region of interest" description="Disordered" evidence="2">
    <location>
        <begin position="76"/>
        <end position="104"/>
    </location>
</feature>
<dbReference type="GO" id="GO:0000785">
    <property type="term" value="C:chromatin"/>
    <property type="evidence" value="ECO:0007669"/>
    <property type="project" value="TreeGrafter"/>
</dbReference>
<feature type="compositionally biased region" description="Low complexity" evidence="2">
    <location>
        <begin position="1353"/>
        <end position="1363"/>
    </location>
</feature>
<dbReference type="GO" id="GO:0016887">
    <property type="term" value="F:ATP hydrolysis activity"/>
    <property type="evidence" value="ECO:0007669"/>
    <property type="project" value="TreeGrafter"/>
</dbReference>
<proteinExistence type="predicted"/>
<comment type="caution">
    <text evidence="3">The sequence shown here is derived from an EMBL/GenBank/DDBJ whole genome shotgun (WGS) entry which is preliminary data.</text>
</comment>
<feature type="compositionally biased region" description="Low complexity" evidence="2">
    <location>
        <begin position="763"/>
        <end position="774"/>
    </location>
</feature>
<dbReference type="SUPFAM" id="SSF52540">
    <property type="entry name" value="P-loop containing nucleoside triphosphate hydrolases"/>
    <property type="match status" value="1"/>
</dbReference>
<dbReference type="GO" id="GO:0140658">
    <property type="term" value="F:ATP-dependent chromatin remodeler activity"/>
    <property type="evidence" value="ECO:0007669"/>
    <property type="project" value="TreeGrafter"/>
</dbReference>
<dbReference type="GO" id="GO:0005634">
    <property type="term" value="C:nucleus"/>
    <property type="evidence" value="ECO:0007669"/>
    <property type="project" value="TreeGrafter"/>
</dbReference>
<dbReference type="Gene3D" id="6.10.250.1310">
    <property type="match status" value="1"/>
</dbReference>
<evidence type="ECO:0000313" key="3">
    <source>
        <dbReference type="EMBL" id="KAF8685840.1"/>
    </source>
</evidence>
<organism evidence="3 4">
    <name type="scientific">Digitaria exilis</name>
    <dbReference type="NCBI Taxonomy" id="1010633"/>
    <lineage>
        <taxon>Eukaryota</taxon>
        <taxon>Viridiplantae</taxon>
        <taxon>Streptophyta</taxon>
        <taxon>Embryophyta</taxon>
        <taxon>Tracheophyta</taxon>
        <taxon>Spermatophyta</taxon>
        <taxon>Magnoliopsida</taxon>
        <taxon>Liliopsida</taxon>
        <taxon>Poales</taxon>
        <taxon>Poaceae</taxon>
        <taxon>PACMAD clade</taxon>
        <taxon>Panicoideae</taxon>
        <taxon>Panicodae</taxon>
        <taxon>Paniceae</taxon>
        <taxon>Anthephorinae</taxon>
        <taxon>Digitaria</taxon>
    </lineage>
</organism>
<dbReference type="Gene3D" id="3.40.50.10810">
    <property type="entry name" value="Tandem AAA-ATPase domain"/>
    <property type="match status" value="1"/>
</dbReference>
<dbReference type="GO" id="GO:0003682">
    <property type="term" value="F:chromatin binding"/>
    <property type="evidence" value="ECO:0007669"/>
    <property type="project" value="TreeGrafter"/>
</dbReference>
<feature type="region of interest" description="Disordered" evidence="2">
    <location>
        <begin position="1"/>
        <end position="60"/>
    </location>
</feature>
<evidence type="ECO:0000313" key="4">
    <source>
        <dbReference type="Proteomes" id="UP000636709"/>
    </source>
</evidence>
<reference evidence="3" key="1">
    <citation type="submission" date="2020-07" db="EMBL/GenBank/DDBJ databases">
        <title>Genome sequence and genetic diversity analysis of an under-domesticated orphan crop, white fonio (Digitaria exilis).</title>
        <authorList>
            <person name="Bennetzen J.L."/>
            <person name="Chen S."/>
            <person name="Ma X."/>
            <person name="Wang X."/>
            <person name="Yssel A.E.J."/>
            <person name="Chaluvadi S.R."/>
            <person name="Johnson M."/>
            <person name="Gangashetty P."/>
            <person name="Hamidou F."/>
            <person name="Sanogo M.D."/>
            <person name="Zwaenepoel A."/>
            <person name="Wallace J."/>
            <person name="Van De Peer Y."/>
            <person name="Van Deynze A."/>
        </authorList>
    </citation>
    <scope>NUCLEOTIDE SEQUENCE</scope>
    <source>
        <tissue evidence="3">Leaves</tissue>
    </source>
</reference>
<sequence>MANRPGGSPVDGAAGSDTTSGGGSGDAINAAHLRSRQLSSLLSAKRSSRNASNLYKAHPPTTTRLGIEALGSCERKRKQQLDGASHGISEADKAGDSAPPTPKRKCMPKNKYLSVFKLSSKWQGTALCLLYSNAQYCSLQVKEIPFQKLQRLPDGCHPDFDNDHLCTVNNLREFWHKSHGAFFVDDKVGAMAAHPDAVIEDNIVEYKSLLAFLHSGQDIGDYIDADALAILRTRFKRHIAYERKACSSKFMEYWVPAYLSQAQLKQYSSLLLANSSILQSQTTTANVKALRDIFMSLWKCCNHPCLVGLQHSPVSTHDVNESADDIMHNSGKLVLLDKMLKEIRNKRLRVIVLFQSDGAIGDLMGNILENFIRHRFGSESYERVLDHSAFSIKQEAMNMFNNTTKGRFVFLIDSRACHFSIKLSSVDTIIIYGSDLNPLNDLKALRNIQIDSQLKYVRIFRLYTPFTVEEKGLVLAKQGMIIDSNCQDIMPTLSHCLLGWGVSFLFSRVDELQQDNCASESHERGTVFMDKVILEFLTELSTDIQDSGKVNSTTISKAYMSGECYSRNITLVGESDGVSSLDGEPPKLWLNLLNGKLSCQPYKQNEASTEETNEARKKLRKRGEIAGSSSESSPVTNMPAQNSTGLPAQQNTAISGHPQAEAEPSSNLDMESAHSLHPDIQPSSSILDADGSQTWRQPETAPLISQGGSTYHHLVDDTMGFDVDNNGMVCAHQVHSESPSFAAPQSPEMLPFSLDVGTRANLSSTSPLQSSDVPSSPPPAVAVSPGMLGTELEQDLLPDMAPSTSLSGVPLQRIQTGCRADRATDLSEAGETEYLTCATCNLATLPASKEAETENGQASVPAQEIRTPHAQHNLATSQPLVDDLQPPTSILSEEAEMSSMLCATATQDLQHGMEPSITTHDSRLERTDLSGMPVTLSTTVLQSVEPSRDPHAEQAETLGILSARDSRPEVQPSSPMQDQPAEVEVAGTSGTIAAQTLQSETQSSTSVQYNPPERTHPDELELWKTGLSKNLEQKVACSNCETFCVFLLCATICGQKSKVAAECNQENEKIKKKFELILQKEDQAYHQSKKYIDDAYMKVLLQQSMAENSGVKFEKSVPAQGTHYQYNFVFHNDVLRSLLALYANPSDQVSLLVFVLFARLSLAPQSLAACPPGLKSLYSAGPFLQPSQVPRASASEVVQPQPVLPGSLYRATPSPASPMALRYGSYGRRPAPHLRQLRMPAASAVALGDQQQLASMSPGIITSSRQSAPVKCHTFLQSPSTVPVAIAGQQASGLIPCFRRVPGGSLNGVAGLAQARDHLGGMNQAAPEPTQETLLLLQRQWFHALAPSSSVQQPVASASASPSPSKPHPGLLASSANRYLM</sequence>